<dbReference type="AlphaFoldDB" id="A0A4Y7PPV2"/>
<name>A0A4Y7PPV2_9AGAM</name>
<dbReference type="Proteomes" id="UP000294933">
    <property type="component" value="Unassembled WGS sequence"/>
</dbReference>
<protein>
    <submittedName>
        <fullName evidence="1">Uncharacterized protein</fullName>
    </submittedName>
</protein>
<evidence type="ECO:0000313" key="1">
    <source>
        <dbReference type="EMBL" id="TDL16520.1"/>
    </source>
</evidence>
<organism evidence="1 2">
    <name type="scientific">Rickenella mellea</name>
    <dbReference type="NCBI Taxonomy" id="50990"/>
    <lineage>
        <taxon>Eukaryota</taxon>
        <taxon>Fungi</taxon>
        <taxon>Dikarya</taxon>
        <taxon>Basidiomycota</taxon>
        <taxon>Agaricomycotina</taxon>
        <taxon>Agaricomycetes</taxon>
        <taxon>Hymenochaetales</taxon>
        <taxon>Rickenellaceae</taxon>
        <taxon>Rickenella</taxon>
    </lineage>
</organism>
<evidence type="ECO:0000313" key="2">
    <source>
        <dbReference type="Proteomes" id="UP000294933"/>
    </source>
</evidence>
<sequence length="60" mass="6696">MPAQLAQPWQHAKTESNVYTGKNRSTMTRIRLPVGVGFSHNDLQVPMTTQAAVAVWTMLQ</sequence>
<proteinExistence type="predicted"/>
<keyword evidence="2" id="KW-1185">Reference proteome</keyword>
<reference evidence="1 2" key="1">
    <citation type="submission" date="2018-06" db="EMBL/GenBank/DDBJ databases">
        <title>A transcriptomic atlas of mushroom development highlights an independent origin of complex multicellularity.</title>
        <authorList>
            <consortium name="DOE Joint Genome Institute"/>
            <person name="Krizsan K."/>
            <person name="Almasi E."/>
            <person name="Merenyi Z."/>
            <person name="Sahu N."/>
            <person name="Viragh M."/>
            <person name="Koszo T."/>
            <person name="Mondo S."/>
            <person name="Kiss B."/>
            <person name="Balint B."/>
            <person name="Kues U."/>
            <person name="Barry K."/>
            <person name="Hegedus J.C."/>
            <person name="Henrissat B."/>
            <person name="Johnson J."/>
            <person name="Lipzen A."/>
            <person name="Ohm R."/>
            <person name="Nagy I."/>
            <person name="Pangilinan J."/>
            <person name="Yan J."/>
            <person name="Xiong Y."/>
            <person name="Grigoriev I.V."/>
            <person name="Hibbett D.S."/>
            <person name="Nagy L.G."/>
        </authorList>
    </citation>
    <scope>NUCLEOTIDE SEQUENCE [LARGE SCALE GENOMIC DNA]</scope>
    <source>
        <strain evidence="1 2">SZMC22713</strain>
    </source>
</reference>
<dbReference type="EMBL" id="ML170241">
    <property type="protein sequence ID" value="TDL16520.1"/>
    <property type="molecule type" value="Genomic_DNA"/>
</dbReference>
<accession>A0A4Y7PPV2</accession>
<dbReference type="VEuPathDB" id="FungiDB:BD410DRAFT_795274"/>
<gene>
    <name evidence="1" type="ORF">BD410DRAFT_795274</name>
</gene>